<gene>
    <name evidence="2" type="ORF">CY34DRAFT_16275</name>
</gene>
<feature type="compositionally biased region" description="Acidic residues" evidence="1">
    <location>
        <begin position="77"/>
        <end position="92"/>
    </location>
</feature>
<dbReference type="AlphaFoldDB" id="A0A0D0AXK3"/>
<reference evidence="2 3" key="1">
    <citation type="submission" date="2014-04" db="EMBL/GenBank/DDBJ databases">
        <authorList>
            <consortium name="DOE Joint Genome Institute"/>
            <person name="Kuo A."/>
            <person name="Ruytinx J."/>
            <person name="Rineau F."/>
            <person name="Colpaert J."/>
            <person name="Kohler A."/>
            <person name="Nagy L.G."/>
            <person name="Floudas D."/>
            <person name="Copeland A."/>
            <person name="Barry K.W."/>
            <person name="Cichocki N."/>
            <person name="Veneault-Fourrey C."/>
            <person name="LaButti K."/>
            <person name="Lindquist E.A."/>
            <person name="Lipzen A."/>
            <person name="Lundell T."/>
            <person name="Morin E."/>
            <person name="Murat C."/>
            <person name="Sun H."/>
            <person name="Tunlid A."/>
            <person name="Henrissat B."/>
            <person name="Grigoriev I.V."/>
            <person name="Hibbett D.S."/>
            <person name="Martin F."/>
            <person name="Nordberg H.P."/>
            <person name="Cantor M.N."/>
            <person name="Hua S.X."/>
        </authorList>
    </citation>
    <scope>NUCLEOTIDE SEQUENCE [LARGE SCALE GENOMIC DNA]</scope>
    <source>
        <strain evidence="2 3">UH-Slu-Lm8-n1</strain>
    </source>
</reference>
<dbReference type="Proteomes" id="UP000054485">
    <property type="component" value="Unassembled WGS sequence"/>
</dbReference>
<reference evidence="3" key="2">
    <citation type="submission" date="2015-01" db="EMBL/GenBank/DDBJ databases">
        <title>Evolutionary Origins and Diversification of the Mycorrhizal Mutualists.</title>
        <authorList>
            <consortium name="DOE Joint Genome Institute"/>
            <consortium name="Mycorrhizal Genomics Consortium"/>
            <person name="Kohler A."/>
            <person name="Kuo A."/>
            <person name="Nagy L.G."/>
            <person name="Floudas D."/>
            <person name="Copeland A."/>
            <person name="Barry K.W."/>
            <person name="Cichocki N."/>
            <person name="Veneault-Fourrey C."/>
            <person name="LaButti K."/>
            <person name="Lindquist E.A."/>
            <person name="Lipzen A."/>
            <person name="Lundell T."/>
            <person name="Morin E."/>
            <person name="Murat C."/>
            <person name="Riley R."/>
            <person name="Ohm R."/>
            <person name="Sun H."/>
            <person name="Tunlid A."/>
            <person name="Henrissat B."/>
            <person name="Grigoriev I.V."/>
            <person name="Hibbett D.S."/>
            <person name="Martin F."/>
        </authorList>
    </citation>
    <scope>NUCLEOTIDE SEQUENCE [LARGE SCALE GENOMIC DNA]</scope>
    <source>
        <strain evidence="3">UH-Slu-Lm8-n1</strain>
    </source>
</reference>
<accession>A0A0D0AXK3</accession>
<dbReference type="InParanoid" id="A0A0D0AXK3"/>
<dbReference type="EMBL" id="KN835514">
    <property type="protein sequence ID" value="KIK36608.1"/>
    <property type="molecule type" value="Genomic_DNA"/>
</dbReference>
<evidence type="ECO:0000256" key="1">
    <source>
        <dbReference type="SAM" id="MobiDB-lite"/>
    </source>
</evidence>
<name>A0A0D0AXK3_9AGAM</name>
<feature type="region of interest" description="Disordered" evidence="1">
    <location>
        <begin position="68"/>
        <end position="105"/>
    </location>
</feature>
<proteinExistence type="predicted"/>
<evidence type="ECO:0000313" key="3">
    <source>
        <dbReference type="Proteomes" id="UP000054485"/>
    </source>
</evidence>
<feature type="compositionally biased region" description="Basic and acidic residues" evidence="1">
    <location>
        <begin position="93"/>
        <end position="105"/>
    </location>
</feature>
<dbReference type="HOGENOM" id="CLU_1826580_0_0_1"/>
<sequence length="141" mass="15559">MAAAGHNTSCCADNHMSELGMGKTRESMGSDMEIVTVLKAIMKKKKKKKSYCQFKGLPACTAVLAAPSPEAIKQESDLDDDDESEPEEEDTEDRMHKEDIIDDSLRAPVDEDYKMALSSFLRNPYTPLTFPESSPPAILVT</sequence>
<protein>
    <submittedName>
        <fullName evidence="2">Uncharacterized protein</fullName>
    </submittedName>
</protein>
<evidence type="ECO:0000313" key="2">
    <source>
        <dbReference type="EMBL" id="KIK36608.1"/>
    </source>
</evidence>
<keyword evidence="3" id="KW-1185">Reference proteome</keyword>
<organism evidence="2 3">
    <name type="scientific">Suillus luteus UH-Slu-Lm8-n1</name>
    <dbReference type="NCBI Taxonomy" id="930992"/>
    <lineage>
        <taxon>Eukaryota</taxon>
        <taxon>Fungi</taxon>
        <taxon>Dikarya</taxon>
        <taxon>Basidiomycota</taxon>
        <taxon>Agaricomycotina</taxon>
        <taxon>Agaricomycetes</taxon>
        <taxon>Agaricomycetidae</taxon>
        <taxon>Boletales</taxon>
        <taxon>Suillineae</taxon>
        <taxon>Suillaceae</taxon>
        <taxon>Suillus</taxon>
    </lineage>
</organism>